<feature type="signal peptide" evidence="1">
    <location>
        <begin position="1"/>
        <end position="19"/>
    </location>
</feature>
<keyword evidence="1" id="KW-0732">Signal</keyword>
<reference evidence="4" key="2">
    <citation type="submission" date="2012-07" db="EMBL/GenBank/DDBJ databases">
        <title>The Marssonina brunnea LysM effectors prevent chitin-triggered plant immunity.</title>
        <authorList>
            <person name="Jiang C."/>
            <person name="Cheng Q."/>
            <person name="Cao Y."/>
            <person name="Zhu S."/>
            <person name="Tan B."/>
            <person name="Huang M."/>
            <person name="Wu R."/>
            <person name="Zhou Y."/>
            <person name="Zhang S."/>
            <person name="Xu L."/>
        </authorList>
    </citation>
    <scope>NUCLEOTIDE SEQUENCE</scope>
    <source>
        <strain evidence="4">M6</strain>
    </source>
</reference>
<feature type="chain" id="PRO_5007650863" evidence="1">
    <location>
        <begin position="20"/>
        <end position="142"/>
    </location>
</feature>
<sequence length="142" mass="16011">MRFNNNIFLLASFLGVATALRRSCHAEEDSSTGEYQPTDTDTLQQVAGDFCVDEQRLLELNENRVPKKGQAYKVPCYPRKRDCAKITGSLYGYYTMTNEDSYKAVGQDFCINTYDLKALNPEALKDDLVHPGMVVLVPCAWN</sequence>
<protein>
    <submittedName>
        <fullName evidence="3">Ecp9</fullName>
    </submittedName>
    <submittedName>
        <fullName evidence="4">LysM07p</fullName>
    </submittedName>
</protein>
<gene>
    <name evidence="4" type="primary">LysM07</name>
</gene>
<proteinExistence type="evidence at transcript level"/>
<name>D2XZ22_9HELO</name>
<evidence type="ECO:0000259" key="2">
    <source>
        <dbReference type="Pfam" id="PF01476"/>
    </source>
</evidence>
<accession>D2XZ22</accession>
<dbReference type="InterPro" id="IPR018392">
    <property type="entry name" value="LysM"/>
</dbReference>
<evidence type="ECO:0000313" key="4">
    <source>
        <dbReference type="EMBL" id="AFS30725.1"/>
    </source>
</evidence>
<dbReference type="Pfam" id="PF01476">
    <property type="entry name" value="LysM"/>
    <property type="match status" value="1"/>
</dbReference>
<evidence type="ECO:0000256" key="1">
    <source>
        <dbReference type="SAM" id="SignalP"/>
    </source>
</evidence>
<dbReference type="EMBL" id="GU266777">
    <property type="protein sequence ID" value="ADB23425.1"/>
    <property type="molecule type" value="mRNA"/>
</dbReference>
<organism evidence="3">
    <name type="scientific">Drepanopeziza brunnea f. sp. 'multigermtubi'</name>
    <dbReference type="NCBI Taxonomy" id="698441"/>
    <lineage>
        <taxon>Eukaryota</taxon>
        <taxon>Fungi</taxon>
        <taxon>Dikarya</taxon>
        <taxon>Ascomycota</taxon>
        <taxon>Pezizomycotina</taxon>
        <taxon>Leotiomycetes</taxon>
        <taxon>Helotiales</taxon>
        <taxon>Drepanopezizaceae</taxon>
        <taxon>Drepanopeziza</taxon>
    </lineage>
</organism>
<dbReference type="EMBL" id="JX294939">
    <property type="protein sequence ID" value="AFS30725.1"/>
    <property type="molecule type" value="mRNA"/>
</dbReference>
<feature type="domain" description="LysM" evidence="2">
    <location>
        <begin position="94"/>
        <end position="138"/>
    </location>
</feature>
<evidence type="ECO:0000313" key="3">
    <source>
        <dbReference type="EMBL" id="ADB23425.1"/>
    </source>
</evidence>
<dbReference type="AlphaFoldDB" id="D2XZ22"/>
<reference evidence="3" key="1">
    <citation type="submission" date="2009-12" db="EMBL/GenBank/DDBJ databases">
        <title>Identifying secreted proteins of Marssonina brunnea by degenerate PCR.</title>
        <authorList>
            <person name="Cheng Q."/>
        </authorList>
    </citation>
    <scope>NUCLEOTIDE SEQUENCE</scope>
    <source>
        <strain evidence="3">S1</strain>
    </source>
</reference>